<evidence type="ECO:0000313" key="1">
    <source>
        <dbReference type="EMBL" id="KMO82481.1"/>
    </source>
</evidence>
<accession>A0A0J6ZCP9</accession>
<dbReference type="Proteomes" id="UP000036513">
    <property type="component" value="Unassembled WGS sequence"/>
</dbReference>
<evidence type="ECO:0000313" key="2">
    <source>
        <dbReference type="Proteomes" id="UP000036513"/>
    </source>
</evidence>
<dbReference type="RefSeq" id="WP_048469084.1">
    <property type="nucleotide sequence ID" value="NZ_JYNL01000009.1"/>
</dbReference>
<dbReference type="PATRIC" id="fig|37916.4.peg.983"/>
<proteinExistence type="predicted"/>
<gene>
    <name evidence="1" type="ORF">MCHLDSM_01104</name>
</gene>
<keyword evidence="2" id="KW-1185">Reference proteome</keyword>
<comment type="caution">
    <text evidence="1">The sequence shown here is derived from an EMBL/GenBank/DDBJ whole genome shotgun (WGS) entry which is preliminary data.</text>
</comment>
<dbReference type="EMBL" id="JYNL01000009">
    <property type="protein sequence ID" value="KMO82481.1"/>
    <property type="molecule type" value="Genomic_DNA"/>
</dbReference>
<reference evidence="1 2" key="1">
    <citation type="journal article" date="2015" name="Genome Biol. Evol.">
        <title>Characterization of Three Mycobacterium spp. with Potential Use in Bioremediation by Genome Sequencing and Comparative Genomics.</title>
        <authorList>
            <person name="Das S."/>
            <person name="Pettersson B.M."/>
            <person name="Behra P.R."/>
            <person name="Ramesh M."/>
            <person name="Dasgupta S."/>
            <person name="Bhattacharya A."/>
            <person name="Kirsebom L.A."/>
        </authorList>
    </citation>
    <scope>NUCLEOTIDE SEQUENCE [LARGE SCALE GENOMIC DNA]</scope>
    <source>
        <strain evidence="1 2">DSM 43826</strain>
    </source>
</reference>
<dbReference type="AlphaFoldDB" id="A0A0J6ZCP9"/>
<name>A0A0J6ZCP9_9MYCO</name>
<sequence>MSASPIPKRLRELDRTAQSHGWDTMPLRFFHASAVGYLFTRGRVEVDVRADGNRIVRAVRTSPDAEHLDVITGCFEAAKDWLSEVASPAGHATRFTRARRALLGSGAELVTHDICLQCRGPISNGAIHRRAGDAEAWVHLRDEDWAADVHPAVPVGGLITERDLPGPWLVAGDPRQL</sequence>
<organism evidence="1 2">
    <name type="scientific">Mycolicibacterium chlorophenolicum</name>
    <dbReference type="NCBI Taxonomy" id="37916"/>
    <lineage>
        <taxon>Bacteria</taxon>
        <taxon>Bacillati</taxon>
        <taxon>Actinomycetota</taxon>
        <taxon>Actinomycetes</taxon>
        <taxon>Mycobacteriales</taxon>
        <taxon>Mycobacteriaceae</taxon>
        <taxon>Mycolicibacterium</taxon>
    </lineage>
</organism>
<protein>
    <submittedName>
        <fullName evidence="1">Uncharacterized protein</fullName>
    </submittedName>
</protein>
<dbReference type="STRING" id="37916.MCHLDSM_01104"/>